<dbReference type="PANTHER" id="PTHR44154">
    <property type="entry name" value="QUINONE OXIDOREDUCTASE"/>
    <property type="match status" value="1"/>
</dbReference>
<reference evidence="3" key="1">
    <citation type="submission" date="2020-06" db="EMBL/GenBank/DDBJ databases">
        <authorList>
            <person name="Dong N."/>
        </authorList>
    </citation>
    <scope>NUCLEOTIDE SEQUENCE</scope>
    <source>
        <strain evidence="3">R1692</strain>
    </source>
</reference>
<sequence>MENNTHTSKVLIAKSYGPSDVLEFQEITLDTLPQGFARIRVKAAGINPIDARRMTGEFKHAGLPQTFGTEFTGEIIEIADDHSDFKVGDFVLGSGNGFTHATVIDVPVGNLIRRPENIAWEVAGSIAGVAQTATTVLDEIGPINSLLVHGASGGVGSIIVQLARERGITVVGTSSKRNLEYVNSLGAIAVEYGDGLTERIKEVFPNAFDASIDMVGNEQATQVSLEVVKEDGVIGTIAGKPTSSERVVPFWVKRNPQNLQHVVNGIEAGKFTWEIDSTFPFENAAEAYSKILEGHTRGKIVLTF</sequence>
<reference evidence="3" key="2">
    <citation type="journal article" date="2022" name="Sci. Total Environ.">
        <title>Prevalence, transmission, and molecular epidemiology of tet(X)-positive bacteria among humans, animals, and environmental niches in China: An epidemiological, and genomic-based study.</title>
        <authorList>
            <person name="Dong N."/>
            <person name="Zeng Y."/>
            <person name="Cai C."/>
            <person name="Sun C."/>
            <person name="Lu J."/>
            <person name="Liu C."/>
            <person name="Zhou H."/>
            <person name="Sun Q."/>
            <person name="Shu L."/>
            <person name="Wang H."/>
            <person name="Wang Y."/>
            <person name="Wang S."/>
            <person name="Wu C."/>
            <person name="Chan E.W."/>
            <person name="Chen G."/>
            <person name="Shen Z."/>
            <person name="Chen S."/>
            <person name="Zhang R."/>
        </authorList>
    </citation>
    <scope>NUCLEOTIDE SEQUENCE</scope>
    <source>
        <strain evidence="3">R1692</strain>
    </source>
</reference>
<name>A0ABT7NS44_9SPHI</name>
<dbReference type="EMBL" id="JACAGK010000065">
    <property type="protein sequence ID" value="MDM1049986.1"/>
    <property type="molecule type" value="Genomic_DNA"/>
</dbReference>
<evidence type="ECO:0000256" key="1">
    <source>
        <dbReference type="ARBA" id="ARBA00022857"/>
    </source>
</evidence>
<protein>
    <submittedName>
        <fullName evidence="3">NADP-dependent oxidoreductase</fullName>
    </submittedName>
</protein>
<dbReference type="InterPro" id="IPR036291">
    <property type="entry name" value="NAD(P)-bd_dom_sf"/>
</dbReference>
<accession>A0ABT7NS44</accession>
<evidence type="ECO:0000313" key="4">
    <source>
        <dbReference type="Proteomes" id="UP001170954"/>
    </source>
</evidence>
<feature type="domain" description="Enoyl reductase (ER)" evidence="2">
    <location>
        <begin position="17"/>
        <end position="302"/>
    </location>
</feature>
<dbReference type="Proteomes" id="UP001170954">
    <property type="component" value="Unassembled WGS sequence"/>
</dbReference>
<comment type="caution">
    <text evidence="3">The sequence shown here is derived from an EMBL/GenBank/DDBJ whole genome shotgun (WGS) entry which is preliminary data.</text>
</comment>
<proteinExistence type="predicted"/>
<dbReference type="RefSeq" id="WP_286652174.1">
    <property type="nucleotide sequence ID" value="NZ_JACAGK010000065.1"/>
</dbReference>
<dbReference type="CDD" id="cd05289">
    <property type="entry name" value="MDR_like_2"/>
    <property type="match status" value="1"/>
</dbReference>
<dbReference type="InterPro" id="IPR011032">
    <property type="entry name" value="GroES-like_sf"/>
</dbReference>
<gene>
    <name evidence="3" type="ORF">HX018_17240</name>
</gene>
<dbReference type="SUPFAM" id="SSF50129">
    <property type="entry name" value="GroES-like"/>
    <property type="match status" value="1"/>
</dbReference>
<keyword evidence="4" id="KW-1185">Reference proteome</keyword>
<dbReference type="Gene3D" id="3.90.180.10">
    <property type="entry name" value="Medium-chain alcohol dehydrogenases, catalytic domain"/>
    <property type="match status" value="1"/>
</dbReference>
<dbReference type="SUPFAM" id="SSF51735">
    <property type="entry name" value="NAD(P)-binding Rossmann-fold domains"/>
    <property type="match status" value="1"/>
</dbReference>
<dbReference type="InterPro" id="IPR013154">
    <property type="entry name" value="ADH-like_N"/>
</dbReference>
<dbReference type="Pfam" id="PF13602">
    <property type="entry name" value="ADH_zinc_N_2"/>
    <property type="match status" value="1"/>
</dbReference>
<keyword evidence="1" id="KW-0521">NADP</keyword>
<evidence type="ECO:0000313" key="3">
    <source>
        <dbReference type="EMBL" id="MDM1049986.1"/>
    </source>
</evidence>
<dbReference type="InterPro" id="IPR051603">
    <property type="entry name" value="Zinc-ADH_QOR/CCCR"/>
</dbReference>
<dbReference type="InterPro" id="IPR020843">
    <property type="entry name" value="ER"/>
</dbReference>
<dbReference type="Pfam" id="PF08240">
    <property type="entry name" value="ADH_N"/>
    <property type="match status" value="1"/>
</dbReference>
<dbReference type="SMART" id="SM00829">
    <property type="entry name" value="PKS_ER"/>
    <property type="match status" value="1"/>
</dbReference>
<dbReference type="PANTHER" id="PTHR44154:SF1">
    <property type="entry name" value="QUINONE OXIDOREDUCTASE"/>
    <property type="match status" value="1"/>
</dbReference>
<dbReference type="Gene3D" id="3.40.50.720">
    <property type="entry name" value="NAD(P)-binding Rossmann-like Domain"/>
    <property type="match status" value="1"/>
</dbReference>
<organism evidence="3 4">
    <name type="scientific">Sphingobacterium hotanense</name>
    <dbReference type="NCBI Taxonomy" id="649196"/>
    <lineage>
        <taxon>Bacteria</taxon>
        <taxon>Pseudomonadati</taxon>
        <taxon>Bacteroidota</taxon>
        <taxon>Sphingobacteriia</taxon>
        <taxon>Sphingobacteriales</taxon>
        <taxon>Sphingobacteriaceae</taxon>
        <taxon>Sphingobacterium</taxon>
    </lineage>
</organism>
<evidence type="ECO:0000259" key="2">
    <source>
        <dbReference type="SMART" id="SM00829"/>
    </source>
</evidence>